<organism evidence="1 2">
    <name type="scientific">Sphenostylis stenocarpa</name>
    <dbReference type="NCBI Taxonomy" id="92480"/>
    <lineage>
        <taxon>Eukaryota</taxon>
        <taxon>Viridiplantae</taxon>
        <taxon>Streptophyta</taxon>
        <taxon>Embryophyta</taxon>
        <taxon>Tracheophyta</taxon>
        <taxon>Spermatophyta</taxon>
        <taxon>Magnoliopsida</taxon>
        <taxon>eudicotyledons</taxon>
        <taxon>Gunneridae</taxon>
        <taxon>Pentapetalae</taxon>
        <taxon>rosids</taxon>
        <taxon>fabids</taxon>
        <taxon>Fabales</taxon>
        <taxon>Fabaceae</taxon>
        <taxon>Papilionoideae</taxon>
        <taxon>50 kb inversion clade</taxon>
        <taxon>NPAAA clade</taxon>
        <taxon>indigoferoid/millettioid clade</taxon>
        <taxon>Phaseoleae</taxon>
        <taxon>Sphenostylis</taxon>
    </lineage>
</organism>
<name>A0AA86V842_9FABA</name>
<reference evidence="1" key="1">
    <citation type="submission" date="2023-10" db="EMBL/GenBank/DDBJ databases">
        <authorList>
            <person name="Domelevo Entfellner J.-B."/>
        </authorList>
    </citation>
    <scope>NUCLEOTIDE SEQUENCE</scope>
</reference>
<dbReference type="Gramene" id="rna-AYBTSS11_LOCUS65">
    <property type="protein sequence ID" value="CAJ1780613.1"/>
    <property type="gene ID" value="gene-AYBTSS11_LOCUS65"/>
</dbReference>
<evidence type="ECO:0000313" key="1">
    <source>
        <dbReference type="EMBL" id="CAJ1780613.1"/>
    </source>
</evidence>
<protein>
    <submittedName>
        <fullName evidence="1">Uncharacterized protein</fullName>
    </submittedName>
</protein>
<evidence type="ECO:0000313" key="2">
    <source>
        <dbReference type="Proteomes" id="UP001189624"/>
    </source>
</evidence>
<proteinExistence type="predicted"/>
<keyword evidence="2" id="KW-1185">Reference proteome</keyword>
<gene>
    <name evidence="1" type="ORF">AYBTSS11_LOCUS65</name>
</gene>
<accession>A0AA86V842</accession>
<dbReference type="AlphaFoldDB" id="A0AA86V842"/>
<sequence length="94" mass="10329">MEPHEKSFKAMHGPWKSLQKGTFPLASSPSYTTFLHNLHNVATTPAAYKSPCTLKRSDFDMGRWIKKVGPISCESEAEAVGGAHRILGEDVEGK</sequence>
<dbReference type="Proteomes" id="UP001189624">
    <property type="component" value="Chromosome 1"/>
</dbReference>
<dbReference type="EMBL" id="OY731398">
    <property type="protein sequence ID" value="CAJ1780613.1"/>
    <property type="molecule type" value="Genomic_DNA"/>
</dbReference>